<name>A0A168K7M5_CORDF</name>
<accession>A0A168K7M5</accession>
<reference evidence="3 4" key="1">
    <citation type="journal article" date="2016" name="Genome Biol. Evol.">
        <title>Divergent and convergent evolution of fungal pathogenicity.</title>
        <authorList>
            <person name="Shang Y."/>
            <person name="Xiao G."/>
            <person name="Zheng P."/>
            <person name="Cen K."/>
            <person name="Zhan S."/>
            <person name="Wang C."/>
        </authorList>
    </citation>
    <scope>NUCLEOTIDE SEQUENCE [LARGE SCALE GENOMIC DNA]</scope>
    <source>
        <strain evidence="3 4">RCEF 1005</strain>
    </source>
</reference>
<keyword evidence="4" id="KW-1185">Reference proteome</keyword>
<feature type="region of interest" description="Disordered" evidence="1">
    <location>
        <begin position="455"/>
        <end position="482"/>
    </location>
</feature>
<dbReference type="AlphaFoldDB" id="A0A168K7M5"/>
<evidence type="ECO:0000313" key="4">
    <source>
        <dbReference type="Proteomes" id="UP000076881"/>
    </source>
</evidence>
<feature type="region of interest" description="Disordered" evidence="1">
    <location>
        <begin position="929"/>
        <end position="976"/>
    </location>
</feature>
<sequence length="1006" mass="112699">MTPQSPESPELHDAASRTNHPTFIIITTFFRCSLSANSLVVVLVEFALASLALRGYSSFWDDLNFVLDRPSSSPQPRRSLHPAWVFLTMSTGGDEAPAAAPGSLFRIADLPIETQREILSHCSQADLICVALVSRHFHDLASAILYRDFHIIFPDDDDLSFDSPIDGLAGGLDTFTTSEYDYSRHLRDLSMDTLSSGLKGERSYQPFLYSSTCGKFFNTLLYLTLKKAHFLESFRWNVRVELSRPVYRRLRELKSLRTLHIRMQAGDSYYSRPPPLPISFHQHQSPPSPIYGHSHWSSTSYPPIQSSMASPHPISQNLSQNQPHTRSRSASKSRVPKQPQDAARLSGFSNLKSLAVLDIDDMDLVTEIADSVKNSHSTLTELELSLSRALASQARKASHESDVEESTDEDFPSATNNLHPSFAPAEPVRNFRAQEEWKKQEALLGKILGVEPSLQKKPQMKLDASNAKAGEPTRDTPPEVAPGEEFITSLKGISSRLLTLQNNLTEFSASHQDILNTIVQAARKYVESDMPSWKQNQDEEKQADGGDGNNEHRPSSSTVSGSATTNPETSGNALVVTSLENLNTLPMRQKFGNTSSADGNVKNNETAEELARDGGQLHHTVESGDLLSPAEPSASPANTYLSVDDPVRRRRDDVFSLRDLCGNNVPTNKANQMDDYIRSTRGLAIEVLRIDLLPTKASVICRALNLSVLKELTLLNVGSQAPIWTVLAKENAAKPLPLRSIFTDNVSITFLNFASRLEELHELFLLERSVDHLPASFTPRASVTIDQIRRLVLKKHIRTLKRLMIKDESKEANWDANEKTMMTICVQGSNLEELAVSMNRNAVHIFMQYFHELVNLRAINILHFKNNDTCLWVVRETLRFMVDNLSHYPKMKLEWIAMEDDRVDRVVRPGESEDEEFCRQRLPRSEQPVDTVPWVVTDSEPHPSSGHASDASLPLFPSDALDSDESDDELPHDAGSRLRYTTVGPMQFYDVWGIKIFEKEIRSGRL</sequence>
<feature type="region of interest" description="Disordered" evidence="1">
    <location>
        <begin position="393"/>
        <end position="423"/>
    </location>
</feature>
<dbReference type="InterPro" id="IPR001810">
    <property type="entry name" value="F-box_dom"/>
</dbReference>
<comment type="caution">
    <text evidence="3">The sequence shown here is derived from an EMBL/GenBank/DDBJ whole genome shotgun (WGS) entry which is preliminary data.</text>
</comment>
<evidence type="ECO:0000313" key="3">
    <source>
        <dbReference type="EMBL" id="OAA81325.1"/>
    </source>
</evidence>
<organism evidence="3 4">
    <name type="scientific">Akanthomyces lecanii RCEF 1005</name>
    <dbReference type="NCBI Taxonomy" id="1081108"/>
    <lineage>
        <taxon>Eukaryota</taxon>
        <taxon>Fungi</taxon>
        <taxon>Dikarya</taxon>
        <taxon>Ascomycota</taxon>
        <taxon>Pezizomycotina</taxon>
        <taxon>Sordariomycetes</taxon>
        <taxon>Hypocreomycetidae</taxon>
        <taxon>Hypocreales</taxon>
        <taxon>Cordycipitaceae</taxon>
        <taxon>Akanthomyces</taxon>
        <taxon>Cordyceps confragosa</taxon>
    </lineage>
</organism>
<feature type="compositionally biased region" description="Basic and acidic residues" evidence="1">
    <location>
        <begin position="536"/>
        <end position="554"/>
    </location>
</feature>
<evidence type="ECO:0000256" key="1">
    <source>
        <dbReference type="SAM" id="MobiDB-lite"/>
    </source>
</evidence>
<dbReference type="PROSITE" id="PS50181">
    <property type="entry name" value="FBOX"/>
    <property type="match status" value="1"/>
</dbReference>
<feature type="domain" description="F-box" evidence="2">
    <location>
        <begin position="104"/>
        <end position="149"/>
    </location>
</feature>
<feature type="compositionally biased region" description="Polar residues" evidence="1">
    <location>
        <begin position="555"/>
        <end position="570"/>
    </location>
</feature>
<protein>
    <submittedName>
        <fullName evidence="3">Cyclin-like F-box</fullName>
    </submittedName>
</protein>
<feature type="region of interest" description="Disordered" evidence="1">
    <location>
        <begin position="274"/>
        <end position="344"/>
    </location>
</feature>
<dbReference type="InterPro" id="IPR036047">
    <property type="entry name" value="F-box-like_dom_sf"/>
</dbReference>
<evidence type="ECO:0000259" key="2">
    <source>
        <dbReference type="PROSITE" id="PS50181"/>
    </source>
</evidence>
<gene>
    <name evidence="3" type="ORF">LEL_00870</name>
</gene>
<feature type="compositionally biased region" description="Basic residues" evidence="1">
    <location>
        <begin position="325"/>
        <end position="335"/>
    </location>
</feature>
<feature type="region of interest" description="Disordered" evidence="1">
    <location>
        <begin position="529"/>
        <end position="570"/>
    </location>
</feature>
<dbReference type="Pfam" id="PF12937">
    <property type="entry name" value="F-box-like"/>
    <property type="match status" value="1"/>
</dbReference>
<dbReference type="Proteomes" id="UP000076881">
    <property type="component" value="Unassembled WGS sequence"/>
</dbReference>
<dbReference type="OrthoDB" id="4200124at2759"/>
<dbReference type="SUPFAM" id="SSF81383">
    <property type="entry name" value="F-box domain"/>
    <property type="match status" value="1"/>
</dbReference>
<dbReference type="STRING" id="1081108.A0A168K7M5"/>
<feature type="compositionally biased region" description="Polar residues" evidence="1">
    <location>
        <begin position="295"/>
        <end position="324"/>
    </location>
</feature>
<proteinExistence type="predicted"/>
<feature type="compositionally biased region" description="Acidic residues" evidence="1">
    <location>
        <begin position="402"/>
        <end position="411"/>
    </location>
</feature>
<dbReference type="EMBL" id="AZHF01000001">
    <property type="protein sequence ID" value="OAA81325.1"/>
    <property type="molecule type" value="Genomic_DNA"/>
</dbReference>